<feature type="transmembrane region" description="Helical" evidence="1">
    <location>
        <begin position="98"/>
        <end position="118"/>
    </location>
</feature>
<dbReference type="PANTHER" id="PTHR37577:SF1">
    <property type="entry name" value="INTEGRAL MEMBRANE PROTEIN"/>
    <property type="match status" value="1"/>
</dbReference>
<keyword evidence="1" id="KW-0472">Membrane</keyword>
<keyword evidence="3" id="KW-1185">Reference proteome</keyword>
<organism evidence="2 3">
    <name type="scientific">Colletotrichum godetiae</name>
    <dbReference type="NCBI Taxonomy" id="1209918"/>
    <lineage>
        <taxon>Eukaryota</taxon>
        <taxon>Fungi</taxon>
        <taxon>Dikarya</taxon>
        <taxon>Ascomycota</taxon>
        <taxon>Pezizomycotina</taxon>
        <taxon>Sordariomycetes</taxon>
        <taxon>Hypocreomycetidae</taxon>
        <taxon>Glomerellales</taxon>
        <taxon>Glomerellaceae</taxon>
        <taxon>Colletotrichum</taxon>
        <taxon>Colletotrichum acutatum species complex</taxon>
    </lineage>
</organism>
<evidence type="ECO:0000313" key="3">
    <source>
        <dbReference type="Proteomes" id="UP001224890"/>
    </source>
</evidence>
<keyword evidence="1" id="KW-0812">Transmembrane</keyword>
<dbReference type="RefSeq" id="XP_060421887.1">
    <property type="nucleotide sequence ID" value="XM_060567231.1"/>
</dbReference>
<comment type="caution">
    <text evidence="2">The sequence shown here is derived from an EMBL/GenBank/DDBJ whole genome shotgun (WGS) entry which is preliminary data.</text>
</comment>
<dbReference type="PANTHER" id="PTHR37577">
    <property type="entry name" value="INTEGRAL MEMBRANE PROTEIN"/>
    <property type="match status" value="1"/>
</dbReference>
<gene>
    <name evidence="2" type="ORF">BDP55DRAFT_39338</name>
</gene>
<dbReference type="EMBL" id="JAHMHR010000104">
    <property type="protein sequence ID" value="KAK1657123.1"/>
    <property type="molecule type" value="Genomic_DNA"/>
</dbReference>
<proteinExistence type="predicted"/>
<dbReference type="GeneID" id="85451757"/>
<feature type="transmembrane region" description="Helical" evidence="1">
    <location>
        <begin position="159"/>
        <end position="180"/>
    </location>
</feature>
<dbReference type="Proteomes" id="UP001224890">
    <property type="component" value="Unassembled WGS sequence"/>
</dbReference>
<name>A0AAJ0EQ59_9PEZI</name>
<feature type="transmembrane region" description="Helical" evidence="1">
    <location>
        <begin position="25"/>
        <end position="50"/>
    </location>
</feature>
<keyword evidence="1" id="KW-1133">Transmembrane helix</keyword>
<sequence>MGMDYLVERGDCERMPDEDVPDPDIAGWGIVSSFCFSIIMNMIAIIVAYATNALHQTRYNPIDDIRRRKVPSTSGQKDQEQRIRAFQAFMLSMSDQQLITGMALMLATTLIFDGVHGLDESLSTYSFQIATRLGYFSCITHLCSLSVLWEYFDQHKRMTIFRTIMMVVFLAMTIRCMIISDSVTFRFNRHISFQPTHFCQMCQKALQAS</sequence>
<evidence type="ECO:0000313" key="2">
    <source>
        <dbReference type="EMBL" id="KAK1657123.1"/>
    </source>
</evidence>
<accession>A0AAJ0EQ59</accession>
<feature type="transmembrane region" description="Helical" evidence="1">
    <location>
        <begin position="133"/>
        <end position="152"/>
    </location>
</feature>
<protein>
    <submittedName>
        <fullName evidence="2">Uncharacterized protein</fullName>
    </submittedName>
</protein>
<dbReference type="InterPro" id="IPR053018">
    <property type="entry name" value="Elsinochrome_Biosynth-Asso"/>
</dbReference>
<dbReference type="AlphaFoldDB" id="A0AAJ0EQ59"/>
<evidence type="ECO:0000256" key="1">
    <source>
        <dbReference type="SAM" id="Phobius"/>
    </source>
</evidence>
<reference evidence="2" key="1">
    <citation type="submission" date="2021-06" db="EMBL/GenBank/DDBJ databases">
        <title>Comparative genomics, transcriptomics and evolutionary studies reveal genomic signatures of adaptation to plant cell wall in hemibiotrophic fungi.</title>
        <authorList>
            <consortium name="DOE Joint Genome Institute"/>
            <person name="Baroncelli R."/>
            <person name="Diaz J.F."/>
            <person name="Benocci T."/>
            <person name="Peng M."/>
            <person name="Battaglia E."/>
            <person name="Haridas S."/>
            <person name="Andreopoulos W."/>
            <person name="Labutti K."/>
            <person name="Pangilinan J."/>
            <person name="Floch G.L."/>
            <person name="Makela M.R."/>
            <person name="Henrissat B."/>
            <person name="Grigoriev I.V."/>
            <person name="Crouch J.A."/>
            <person name="De Vries R.P."/>
            <person name="Sukno S.A."/>
            <person name="Thon M.R."/>
        </authorList>
    </citation>
    <scope>NUCLEOTIDE SEQUENCE</scope>
    <source>
        <strain evidence="2">CBS 193.32</strain>
    </source>
</reference>